<accession>A0A0C3DNZ1</accession>
<dbReference type="EMBL" id="KN832873">
    <property type="protein sequence ID" value="KIN03778.1"/>
    <property type="molecule type" value="Genomic_DNA"/>
</dbReference>
<keyword evidence="2" id="KW-1185">Reference proteome</keyword>
<evidence type="ECO:0000313" key="2">
    <source>
        <dbReference type="Proteomes" id="UP000054321"/>
    </source>
</evidence>
<dbReference type="InParanoid" id="A0A0C3DNZ1"/>
<reference evidence="2" key="2">
    <citation type="submission" date="2015-01" db="EMBL/GenBank/DDBJ databases">
        <title>Evolutionary Origins and Diversification of the Mycorrhizal Mutualists.</title>
        <authorList>
            <consortium name="DOE Joint Genome Institute"/>
            <consortium name="Mycorrhizal Genomics Consortium"/>
            <person name="Kohler A."/>
            <person name="Kuo A."/>
            <person name="Nagy L.G."/>
            <person name="Floudas D."/>
            <person name="Copeland A."/>
            <person name="Barry K.W."/>
            <person name="Cichocki N."/>
            <person name="Veneault-Fourrey C."/>
            <person name="LaButti K."/>
            <person name="Lindquist E.A."/>
            <person name="Lipzen A."/>
            <person name="Lundell T."/>
            <person name="Morin E."/>
            <person name="Murat C."/>
            <person name="Riley R."/>
            <person name="Ohm R."/>
            <person name="Sun H."/>
            <person name="Tunlid A."/>
            <person name="Henrissat B."/>
            <person name="Grigoriev I.V."/>
            <person name="Hibbett D.S."/>
            <person name="Martin F."/>
        </authorList>
    </citation>
    <scope>NUCLEOTIDE SEQUENCE [LARGE SCALE GENOMIC DNA]</scope>
    <source>
        <strain evidence="2">Zn</strain>
    </source>
</reference>
<gene>
    <name evidence="1" type="ORF">OIDMADRAFT_51717</name>
</gene>
<proteinExistence type="predicted"/>
<dbReference type="Proteomes" id="UP000054321">
    <property type="component" value="Unassembled WGS sequence"/>
</dbReference>
<evidence type="ECO:0000313" key="1">
    <source>
        <dbReference type="EMBL" id="KIN03778.1"/>
    </source>
</evidence>
<dbReference type="HOGENOM" id="CLU_1511048_0_0_1"/>
<reference evidence="1 2" key="1">
    <citation type="submission" date="2014-04" db="EMBL/GenBank/DDBJ databases">
        <authorList>
            <consortium name="DOE Joint Genome Institute"/>
            <person name="Kuo A."/>
            <person name="Martino E."/>
            <person name="Perotto S."/>
            <person name="Kohler A."/>
            <person name="Nagy L.G."/>
            <person name="Floudas D."/>
            <person name="Copeland A."/>
            <person name="Barry K.W."/>
            <person name="Cichocki N."/>
            <person name="Veneault-Fourrey C."/>
            <person name="LaButti K."/>
            <person name="Lindquist E.A."/>
            <person name="Lipzen A."/>
            <person name="Lundell T."/>
            <person name="Morin E."/>
            <person name="Murat C."/>
            <person name="Sun H."/>
            <person name="Tunlid A."/>
            <person name="Henrissat B."/>
            <person name="Grigoriev I.V."/>
            <person name="Hibbett D.S."/>
            <person name="Martin F."/>
            <person name="Nordberg H.P."/>
            <person name="Cantor M.N."/>
            <person name="Hua S.X."/>
        </authorList>
    </citation>
    <scope>NUCLEOTIDE SEQUENCE [LARGE SCALE GENOMIC DNA]</scope>
    <source>
        <strain evidence="1 2">Zn</strain>
    </source>
</reference>
<organism evidence="1 2">
    <name type="scientific">Oidiodendron maius (strain Zn)</name>
    <dbReference type="NCBI Taxonomy" id="913774"/>
    <lineage>
        <taxon>Eukaryota</taxon>
        <taxon>Fungi</taxon>
        <taxon>Dikarya</taxon>
        <taxon>Ascomycota</taxon>
        <taxon>Pezizomycotina</taxon>
        <taxon>Leotiomycetes</taxon>
        <taxon>Leotiomycetes incertae sedis</taxon>
        <taxon>Myxotrichaceae</taxon>
        <taxon>Oidiodendron</taxon>
    </lineage>
</organism>
<protein>
    <submittedName>
        <fullName evidence="1">Uncharacterized protein</fullName>
    </submittedName>
</protein>
<name>A0A0C3DNZ1_OIDMZ</name>
<sequence>MPEEILILPKSRFISFLPHIKSVGESQIINAYAIPQSGEAALTATFFVAYRKTGCPEFRGTMQRTVCSGPSQRLKGRPCILTAEGMGLASMSPWWRMQCRGASSCEIPPPPRSDVQQKMDEMRRVGWMEGGGGVAEGRARDMAMDAPRQMFWMSWGRAAVVLSQQLKKARARKETYHA</sequence>
<dbReference type="AlphaFoldDB" id="A0A0C3DNZ1"/>